<organism evidence="2">
    <name type="scientific">Myoviridae sp. ctn8H20</name>
    <dbReference type="NCBI Taxonomy" id="2825169"/>
    <lineage>
        <taxon>Viruses</taxon>
        <taxon>Duplodnaviria</taxon>
        <taxon>Heunggongvirae</taxon>
        <taxon>Uroviricota</taxon>
        <taxon>Caudoviricetes</taxon>
    </lineage>
</organism>
<proteinExistence type="predicted"/>
<reference evidence="2" key="1">
    <citation type="journal article" date="2021" name="Proc. Natl. Acad. Sci. U.S.A.">
        <title>A Catalog of Tens of Thousands of Viruses from Human Metagenomes Reveals Hidden Associations with Chronic Diseases.</title>
        <authorList>
            <person name="Tisza M.J."/>
            <person name="Buck C.B."/>
        </authorList>
    </citation>
    <scope>NUCLEOTIDE SEQUENCE</scope>
    <source>
        <strain evidence="2">Ctn8H20</strain>
    </source>
</reference>
<sequence length="87" mass="10852">MKYLKIHYLLCAIIVLVQTLFYCAIYVLYFTIRFLWNFKISSWYDLYGEPKYSTFYFRNGYARKDKNPIETYIRLYKLWINCGNYYE</sequence>
<dbReference type="EMBL" id="BK015645">
    <property type="protein sequence ID" value="DAE17722.1"/>
    <property type="molecule type" value="Genomic_DNA"/>
</dbReference>
<accession>A0A8S5QFJ2</accession>
<protein>
    <submittedName>
        <fullName evidence="2">Uncharacterized protein</fullName>
    </submittedName>
</protein>
<keyword evidence="1" id="KW-1133">Transmembrane helix</keyword>
<evidence type="ECO:0000313" key="2">
    <source>
        <dbReference type="EMBL" id="DAE17722.1"/>
    </source>
</evidence>
<evidence type="ECO:0000256" key="1">
    <source>
        <dbReference type="SAM" id="Phobius"/>
    </source>
</evidence>
<keyword evidence="1" id="KW-0812">Transmembrane</keyword>
<name>A0A8S5QFJ2_9CAUD</name>
<feature type="transmembrane region" description="Helical" evidence="1">
    <location>
        <begin position="6"/>
        <end position="29"/>
    </location>
</feature>
<keyword evidence="1" id="KW-0472">Membrane</keyword>